<dbReference type="EMBL" id="KY294725">
    <property type="protein sequence ID" value="AQS23369.1"/>
    <property type="molecule type" value="Genomic_DNA"/>
</dbReference>
<dbReference type="GeneID" id="37619912"/>
<dbReference type="InterPro" id="IPR002488">
    <property type="entry name" value="Gemini_C4"/>
</dbReference>
<dbReference type="EMBL" id="KY294724">
    <property type="protein sequence ID" value="AQS23361.1"/>
    <property type="molecule type" value="Genomic_DNA"/>
</dbReference>
<evidence type="ECO:0000256" key="1">
    <source>
        <dbReference type="ARBA" id="ARBA00008996"/>
    </source>
</evidence>
<comment type="similarity">
    <text evidence="1">Belongs to the geminiviridae protein AC4/C4 family.</text>
</comment>
<dbReference type="Pfam" id="PF01492">
    <property type="entry name" value="Gemini_C4"/>
    <property type="match status" value="1"/>
</dbReference>
<keyword evidence="4" id="KW-1185">Reference proteome</keyword>
<dbReference type="Proteomes" id="UP000240491">
    <property type="component" value="Genome"/>
</dbReference>
<reference evidence="3 4" key="1">
    <citation type="journal article" date="2017" name="Arch. Virol.">
        <title>Desmodium mottle virus, the first legumovirus (genus Begomovirus) from East Africa.</title>
        <authorList>
            <person name="Mollel H.G."/>
            <person name="Sseruwagi P."/>
            <person name="Ndunguru J."/>
            <person name="Alicai T."/>
            <person name="Colvin J."/>
            <person name="Navas-Castillo J."/>
            <person name="Fiallo-Olive E."/>
        </authorList>
    </citation>
    <scope>NUCLEOTIDE SEQUENCE</scope>
    <source>
        <strain evidence="3">UG4</strain>
    </source>
</reference>
<evidence type="ECO:0000313" key="4">
    <source>
        <dbReference type="Proteomes" id="UP000240491"/>
    </source>
</evidence>
<dbReference type="KEGG" id="vg:37619912"/>
<evidence type="ECO:0000256" key="2">
    <source>
        <dbReference type="ARBA" id="ARBA00022581"/>
    </source>
</evidence>
<name>A0A1S6GNB1_9GEMI</name>
<proteinExistence type="inferred from homology"/>
<accession>A0A1S6GNB1</accession>
<protein>
    <submittedName>
        <fullName evidence="3">AC4 protein</fullName>
    </submittedName>
</protein>
<dbReference type="OrthoDB" id="24090at10239"/>
<organism evidence="3">
    <name type="scientific">Desmodium mottle virus</name>
    <dbReference type="NCBI Taxonomy" id="1960710"/>
    <lineage>
        <taxon>Viruses</taxon>
        <taxon>Monodnaviria</taxon>
        <taxon>Shotokuvirae</taxon>
        <taxon>Cressdnaviricota</taxon>
        <taxon>Repensiviricetes</taxon>
        <taxon>Geplafuvirales</taxon>
        <taxon>Geminiviridae</taxon>
        <taxon>Begomovirus</taxon>
        <taxon>Begomovirus desmodii</taxon>
    </lineage>
</organism>
<evidence type="ECO:0000313" key="3">
    <source>
        <dbReference type="EMBL" id="AQS23361.1"/>
    </source>
</evidence>
<sequence length="58" mass="6610">MGNHISMCLSSLRESVKSLTRNTSTSYPQCDQHITIRTFRELNQAPTSKNTLIKMEIP</sequence>
<dbReference type="RefSeq" id="YP_009508454.1">
    <property type="nucleotide sequence ID" value="NC_039001.1"/>
</dbReference>
<gene>
    <name evidence="3" type="primary">AC4</name>
</gene>
<keyword evidence="2" id="KW-0945">Host-virus interaction</keyword>